<comment type="catalytic activity">
    <reaction evidence="1">
        <text>3',5'-cyclic CMP + H2O = CMP + H(+)</text>
        <dbReference type="Rhea" id="RHEA:72675"/>
        <dbReference type="ChEBI" id="CHEBI:15377"/>
        <dbReference type="ChEBI" id="CHEBI:15378"/>
        <dbReference type="ChEBI" id="CHEBI:58003"/>
        <dbReference type="ChEBI" id="CHEBI:60377"/>
    </reaction>
    <physiologicalReaction direction="left-to-right" evidence="1">
        <dbReference type="Rhea" id="RHEA:72676"/>
    </physiologicalReaction>
</comment>
<dbReference type="PANTHER" id="PTHR42951:SF17">
    <property type="entry name" value="METALLO-BETA-LACTAMASE DOMAIN-CONTAINING PROTEIN"/>
    <property type="match status" value="1"/>
</dbReference>
<comment type="catalytic activity">
    <reaction evidence="3">
        <text>3',5'-cyclic UMP + H2O = UMP + H(+)</text>
        <dbReference type="Rhea" id="RHEA:70575"/>
        <dbReference type="ChEBI" id="CHEBI:15377"/>
        <dbReference type="ChEBI" id="CHEBI:15378"/>
        <dbReference type="ChEBI" id="CHEBI:57865"/>
        <dbReference type="ChEBI" id="CHEBI:184387"/>
    </reaction>
    <physiologicalReaction direction="left-to-right" evidence="3">
        <dbReference type="Rhea" id="RHEA:70576"/>
    </physiologicalReaction>
</comment>
<dbReference type="EMBL" id="JBHSMI010000056">
    <property type="protein sequence ID" value="MFC5406476.1"/>
    <property type="molecule type" value="Genomic_DNA"/>
</dbReference>
<evidence type="ECO:0000313" key="6">
    <source>
        <dbReference type="Proteomes" id="UP001596113"/>
    </source>
</evidence>
<dbReference type="SMART" id="SM00849">
    <property type="entry name" value="Lactamase_B"/>
    <property type="match status" value="1"/>
</dbReference>
<keyword evidence="6" id="KW-1185">Reference proteome</keyword>
<evidence type="ECO:0000256" key="3">
    <source>
        <dbReference type="ARBA" id="ARBA00048505"/>
    </source>
</evidence>
<evidence type="ECO:0000256" key="2">
    <source>
        <dbReference type="ARBA" id="ARBA00034301"/>
    </source>
</evidence>
<accession>A0ABW0HZ29</accession>
<evidence type="ECO:0000256" key="1">
    <source>
        <dbReference type="ARBA" id="ARBA00034221"/>
    </source>
</evidence>
<comment type="function">
    <text evidence="2">Counteracts the endogenous Pycsar antiviral defense system. Phosphodiesterase that enables metal-dependent hydrolysis of host cyclic nucleotide Pycsar defense signals such as cCMP and cUMP.</text>
</comment>
<dbReference type="RefSeq" id="WP_378138577.1">
    <property type="nucleotide sequence ID" value="NZ_JBHSMI010000056.1"/>
</dbReference>
<gene>
    <name evidence="5" type="ORF">ACFPOF_27405</name>
</gene>
<dbReference type="CDD" id="cd07721">
    <property type="entry name" value="yflN-like_MBL-fold"/>
    <property type="match status" value="1"/>
</dbReference>
<protein>
    <submittedName>
        <fullName evidence="5">MBL fold metallo-hydrolase</fullName>
    </submittedName>
</protein>
<dbReference type="InterPro" id="IPR036866">
    <property type="entry name" value="RibonucZ/Hydroxyglut_hydro"/>
</dbReference>
<feature type="domain" description="Metallo-beta-lactamase" evidence="4">
    <location>
        <begin position="20"/>
        <end position="202"/>
    </location>
</feature>
<dbReference type="SUPFAM" id="SSF56281">
    <property type="entry name" value="Metallo-hydrolase/oxidoreductase"/>
    <property type="match status" value="1"/>
</dbReference>
<dbReference type="InterPro" id="IPR050855">
    <property type="entry name" value="NDM-1-like"/>
</dbReference>
<evidence type="ECO:0000259" key="4">
    <source>
        <dbReference type="SMART" id="SM00849"/>
    </source>
</evidence>
<dbReference type="Gene3D" id="3.60.15.10">
    <property type="entry name" value="Ribonuclease Z/Hydroxyacylglutathione hydrolase-like"/>
    <property type="match status" value="1"/>
</dbReference>
<dbReference type="InterPro" id="IPR001279">
    <property type="entry name" value="Metallo-B-lactamas"/>
</dbReference>
<dbReference type="Pfam" id="PF00753">
    <property type="entry name" value="Lactamase_B"/>
    <property type="match status" value="1"/>
</dbReference>
<name>A0ABW0HZ29_9BACL</name>
<proteinExistence type="predicted"/>
<dbReference type="Proteomes" id="UP001596113">
    <property type="component" value="Unassembled WGS sequence"/>
</dbReference>
<dbReference type="PANTHER" id="PTHR42951">
    <property type="entry name" value="METALLO-BETA-LACTAMASE DOMAIN-CONTAINING"/>
    <property type="match status" value="1"/>
</dbReference>
<evidence type="ECO:0000313" key="5">
    <source>
        <dbReference type="EMBL" id="MFC5406476.1"/>
    </source>
</evidence>
<sequence length="226" mass="25080">MVATQISPNIWSLRTWVLIPITVWVVVEEDGVTLVDTGISLMTRGILKFIERLKAGPLKRIVLTHGHPDHVGALKAILRKHPVPVFAHSKELPYLEGELPYHAGKKPVATMGRGMTRIFNENEQGHLQSIGSLTPYFTPGHSPGHVVFYHEKDRVMLAGDLFSSKKGKLRKPLFTPNMKEVLESSKIVSKLHPARLEVCHGHSVMNPADQLEAYFASNGSKKTTTA</sequence>
<comment type="caution">
    <text evidence="5">The sequence shown here is derived from an EMBL/GenBank/DDBJ whole genome shotgun (WGS) entry which is preliminary data.</text>
</comment>
<organism evidence="5 6">
    <name type="scientific">Cohnella soli</name>
    <dbReference type="NCBI Taxonomy" id="425005"/>
    <lineage>
        <taxon>Bacteria</taxon>
        <taxon>Bacillati</taxon>
        <taxon>Bacillota</taxon>
        <taxon>Bacilli</taxon>
        <taxon>Bacillales</taxon>
        <taxon>Paenibacillaceae</taxon>
        <taxon>Cohnella</taxon>
    </lineage>
</organism>
<reference evidence="6" key="1">
    <citation type="journal article" date="2019" name="Int. J. Syst. Evol. Microbiol.">
        <title>The Global Catalogue of Microorganisms (GCM) 10K type strain sequencing project: providing services to taxonomists for standard genome sequencing and annotation.</title>
        <authorList>
            <consortium name="The Broad Institute Genomics Platform"/>
            <consortium name="The Broad Institute Genome Sequencing Center for Infectious Disease"/>
            <person name="Wu L."/>
            <person name="Ma J."/>
        </authorList>
    </citation>
    <scope>NUCLEOTIDE SEQUENCE [LARGE SCALE GENOMIC DNA]</scope>
    <source>
        <strain evidence="6">CGMCC 1.18575</strain>
    </source>
</reference>